<feature type="region of interest" description="Disordered" evidence="1">
    <location>
        <begin position="1"/>
        <end position="73"/>
    </location>
</feature>
<sequence>MLSRERPLSWAPRGRNSIHGESSSSSALHNTVKSRKRHTQQFSSSAQPLGASSLPHSQSQQQNTAAHSRHRSVSITSAAQLTASPDSVLAKEKEFMANTRILAMSNLIDSFASGSHAKQGFYGKQLKIIGSTSAATSTTGAELDLIVKIHVIDNTWTTCPLLPPSTILHRWKVTHVDTSNQTEQDAQEDLEFDLAQSRDDRDASWIQATAERTETISPVPSPTFEQRSRGPNSTSSVSSYSGRTSAPQTHLAVISNALCFVTNRAGDYIVQLSIHAPYVAGTGSSGIHLSYIPKCRSNFIQFRVLPANKEKGAAAEINSRESMEAIGGQLHGNGIDDYDGGFEFNVHPEIMSLDDAHLNPNSDEDAQFWLEVQELLVGHDQFVKKLVISDDETLPDPQIDSQNRDATDNKSEIAGCFPPSSSLHISWMSRNATNFVQDVEQDISIQITGLPDHTKSSTLLQDRKRKDPEDSNALDPTELEEEEYEHLEMDDGDLVITVENTMTLNVQKLGWKQPFVDISIELPEAARGHATDLSLVDITGDAVQEWEAIDVVDKQESVLSSETENLDKDSTTDLETTSPSVYRVWFFTITEGSTQIHIDMRVSQAVSVGYGKDITCHVPKIRVHGSSLDKGRIHVYTSNDLVVQRCNTRNIESSTADSHSPLEDGTSTRHQPILRFQYQSSDYDLAVVAQRYQALARIARIERIRAEIGISGQQQPGFARIVLSNIVLPQQDDSYLRVYQLDGAEVWNVLVDGKPCSKSIQFTDKKPSGQRTVLIPIPEASPDNDNLHQVEISYGFNTLDRESEDDLDEEAVVSTIKLVVPGFSLPVGEYVVVASLPKLDKDVDYDEPIGDFEVMSSLGRPGQRRTITYSAYMTLGRPKLSIKTSKIAARSGAQEALEQNAAEALESVGRSSIHSNIIVHDPHELRTNAVVVSQASQRHPQQPLELHNPQAEQGLDGEILPVLSAGAAALSQTSSPQVGSPSNSQKPFTLKGLSLDQIPALMTRWWKPVMAVIAALVLAIMIANVAAFQDTKSTSLDLVSTPMWQRPFAAIGRLWRDSTVSQRQGAHRHEWEESFAEDNGVPDAFFTAAARNRPRATHAPETSHGLEVRGPAATQKDDAPGTDDEHGYGGQKQPRAGPNGFMKLFELLKQVVRDLKAS</sequence>
<evidence type="ECO:0000313" key="4">
    <source>
        <dbReference type="Proteomes" id="UP000738325"/>
    </source>
</evidence>
<feature type="transmembrane region" description="Helical" evidence="2">
    <location>
        <begin position="1005"/>
        <end position="1028"/>
    </location>
</feature>
<feature type="compositionally biased region" description="Polar residues" evidence="1">
    <location>
        <begin position="215"/>
        <end position="232"/>
    </location>
</feature>
<gene>
    <name evidence="3" type="ORF">BGZ99_003456</name>
</gene>
<dbReference type="EMBL" id="JAAAIP010000219">
    <property type="protein sequence ID" value="KAG0322162.1"/>
    <property type="molecule type" value="Genomic_DNA"/>
</dbReference>
<feature type="compositionally biased region" description="Basic and acidic residues" evidence="1">
    <location>
        <begin position="402"/>
        <end position="411"/>
    </location>
</feature>
<proteinExistence type="predicted"/>
<keyword evidence="4" id="KW-1185">Reference proteome</keyword>
<feature type="compositionally biased region" description="Low complexity" evidence="1">
    <location>
        <begin position="233"/>
        <end position="242"/>
    </location>
</feature>
<dbReference type="OrthoDB" id="2380968at2759"/>
<keyword evidence="2" id="KW-0472">Membrane</keyword>
<feature type="region of interest" description="Disordered" evidence="1">
    <location>
        <begin position="393"/>
        <end position="413"/>
    </location>
</feature>
<feature type="region of interest" description="Disordered" evidence="1">
    <location>
        <begin position="209"/>
        <end position="242"/>
    </location>
</feature>
<evidence type="ECO:0000256" key="1">
    <source>
        <dbReference type="SAM" id="MobiDB-lite"/>
    </source>
</evidence>
<feature type="compositionally biased region" description="Polar residues" evidence="1">
    <location>
        <begin position="19"/>
        <end position="31"/>
    </location>
</feature>
<feature type="region of interest" description="Disordered" evidence="1">
    <location>
        <begin position="456"/>
        <end position="484"/>
    </location>
</feature>
<feature type="compositionally biased region" description="Basic and acidic residues" evidence="1">
    <location>
        <begin position="1115"/>
        <end position="1127"/>
    </location>
</feature>
<evidence type="ECO:0000313" key="3">
    <source>
        <dbReference type="EMBL" id="KAG0322162.1"/>
    </source>
</evidence>
<feature type="compositionally biased region" description="Polar residues" evidence="1">
    <location>
        <begin position="54"/>
        <end position="66"/>
    </location>
</feature>
<feature type="region of interest" description="Disordered" evidence="1">
    <location>
        <begin position="1093"/>
        <end position="1141"/>
    </location>
</feature>
<evidence type="ECO:0000256" key="2">
    <source>
        <dbReference type="SAM" id="Phobius"/>
    </source>
</evidence>
<keyword evidence="2" id="KW-0812">Transmembrane</keyword>
<protein>
    <recommendedName>
        <fullName evidence="5">Transmembrane protein</fullName>
    </recommendedName>
</protein>
<evidence type="ECO:0008006" key="5">
    <source>
        <dbReference type="Google" id="ProtNLM"/>
    </source>
</evidence>
<organism evidence="3 4">
    <name type="scientific">Dissophora globulifera</name>
    <dbReference type="NCBI Taxonomy" id="979702"/>
    <lineage>
        <taxon>Eukaryota</taxon>
        <taxon>Fungi</taxon>
        <taxon>Fungi incertae sedis</taxon>
        <taxon>Mucoromycota</taxon>
        <taxon>Mortierellomycotina</taxon>
        <taxon>Mortierellomycetes</taxon>
        <taxon>Mortierellales</taxon>
        <taxon>Mortierellaceae</taxon>
        <taxon>Dissophora</taxon>
    </lineage>
</organism>
<accession>A0A9P6RPZ2</accession>
<dbReference type="AlphaFoldDB" id="A0A9P6RPZ2"/>
<keyword evidence="2" id="KW-1133">Transmembrane helix</keyword>
<dbReference type="Proteomes" id="UP000738325">
    <property type="component" value="Unassembled WGS sequence"/>
</dbReference>
<comment type="caution">
    <text evidence="3">The sequence shown here is derived from an EMBL/GenBank/DDBJ whole genome shotgun (WGS) entry which is preliminary data.</text>
</comment>
<reference evidence="3" key="1">
    <citation type="journal article" date="2020" name="Fungal Divers.">
        <title>Resolving the Mortierellaceae phylogeny through synthesis of multi-gene phylogenetics and phylogenomics.</title>
        <authorList>
            <person name="Vandepol N."/>
            <person name="Liber J."/>
            <person name="Desiro A."/>
            <person name="Na H."/>
            <person name="Kennedy M."/>
            <person name="Barry K."/>
            <person name="Grigoriev I.V."/>
            <person name="Miller A.N."/>
            <person name="O'Donnell K."/>
            <person name="Stajich J.E."/>
            <person name="Bonito G."/>
        </authorList>
    </citation>
    <scope>NUCLEOTIDE SEQUENCE</scope>
    <source>
        <strain evidence="3">REB-010B</strain>
    </source>
</reference>
<name>A0A9P6RPZ2_9FUNG</name>